<dbReference type="GO" id="GO:0015420">
    <property type="term" value="F:ABC-type vitamin B12 transporter activity"/>
    <property type="evidence" value="ECO:0007669"/>
    <property type="project" value="UniProtKB-UniRule"/>
</dbReference>
<evidence type="ECO:0000313" key="2">
    <source>
        <dbReference type="Proteomes" id="UP000180175"/>
    </source>
</evidence>
<dbReference type="EMBL" id="CP063356">
    <property type="protein sequence ID" value="QOY38767.2"/>
    <property type="molecule type" value="Genomic_DNA"/>
</dbReference>
<gene>
    <name evidence="1" type="primary">cbiB</name>
    <name evidence="1" type="ORF">AWH56_025235</name>
</gene>
<accession>A0A7S7REC2</accession>
<protein>
    <submittedName>
        <fullName evidence="1">Adenosylcobinamide-phosphate synthase CbiB</fullName>
    </submittedName>
</protein>
<reference evidence="1 2" key="1">
    <citation type="journal article" date="2017" name="Genome Announc.">
        <title>Draft Genome Sequences of Four Alkaliphilic Bacteria Belonging to the Anaerobacillus Genus.</title>
        <authorList>
            <person name="Bassil N.M."/>
            <person name="Lloyd J.R."/>
        </authorList>
    </citation>
    <scope>NUCLEOTIDE SEQUENCE [LARGE SCALE GENOMIC DNA]</scope>
    <source>
        <strain evidence="1 2">NB2006</strain>
    </source>
</reference>
<dbReference type="InterPro" id="IPR004485">
    <property type="entry name" value="Cobalamin_biosynth_CobD/CbiB"/>
</dbReference>
<dbReference type="Pfam" id="PF03186">
    <property type="entry name" value="CobD_Cbib"/>
    <property type="match status" value="1"/>
</dbReference>
<dbReference type="KEGG" id="aia:AWH56_025235"/>
<dbReference type="Proteomes" id="UP000180175">
    <property type="component" value="Chromosome"/>
</dbReference>
<dbReference type="HAMAP" id="MF_00024">
    <property type="entry name" value="CobD_CbiB"/>
    <property type="match status" value="1"/>
</dbReference>
<evidence type="ECO:0000313" key="1">
    <source>
        <dbReference type="EMBL" id="QOY38767.2"/>
    </source>
</evidence>
<dbReference type="PANTHER" id="PTHR34308">
    <property type="entry name" value="COBALAMIN BIOSYNTHESIS PROTEIN CBIB"/>
    <property type="match status" value="1"/>
</dbReference>
<dbReference type="GO" id="GO:0009236">
    <property type="term" value="P:cobalamin biosynthetic process"/>
    <property type="evidence" value="ECO:0007669"/>
    <property type="project" value="UniProtKB-UniRule"/>
</dbReference>
<proteinExistence type="inferred from homology"/>
<dbReference type="GO" id="GO:0048472">
    <property type="term" value="F:threonine-phosphate decarboxylase activity"/>
    <property type="evidence" value="ECO:0007669"/>
    <property type="project" value="InterPro"/>
</dbReference>
<dbReference type="NCBIfam" id="TIGR00380">
    <property type="entry name" value="cobal_cbiB"/>
    <property type="match status" value="1"/>
</dbReference>
<keyword evidence="2" id="KW-1185">Reference proteome</keyword>
<dbReference type="OrthoDB" id="9811967at2"/>
<name>A0A7S7REC2_9BACI</name>
<reference evidence="1 2" key="2">
    <citation type="journal article" date="2019" name="Int. J. Syst. Evol. Microbiol.">
        <title>Anaerobacillus isosaccharinicus sp. nov., an alkaliphilic bacterium which degrades isosaccharinic acid.</title>
        <authorList>
            <person name="Bassil N.M."/>
            <person name="Lloyd J.R."/>
        </authorList>
    </citation>
    <scope>NUCLEOTIDE SEQUENCE [LARGE SCALE GENOMIC DNA]</scope>
    <source>
        <strain evidence="1 2">NB2006</strain>
    </source>
</reference>
<sequence length="321" mass="35984">MLMSIETHLLALTLAFIIDLIIGDPRWLPHPVRGMGKLISLFERFLNKGTKRKLRGVIFLLVYLTIIVLIVWSILFLAYKFNWYFGLFIESFIISTTIATKGLKEAALQVYQPLKDGDFVRARANLAMIVGRDTENLNEGEIVRGAVETVAENTSDGITAPLFYAFFGGGVLAILYRAVNTCDSMVGYRNERYSEFGFASARFDDVLNYLPSRISGSIMLIFNKPLESNKHNCFNILLRDARKHPSPNSGWLEAAMAGLLAVQLGGRNTYKGIESLRAKMGDPLTSLHSEHIIVCNRIMMRTCIGFVIFLWLIGGLIYAIS</sequence>
<dbReference type="PANTHER" id="PTHR34308:SF1">
    <property type="entry name" value="COBALAMIN BIOSYNTHESIS PROTEIN CBIB"/>
    <property type="match status" value="1"/>
</dbReference>
<dbReference type="GO" id="GO:0005886">
    <property type="term" value="C:plasma membrane"/>
    <property type="evidence" value="ECO:0007669"/>
    <property type="project" value="UniProtKB-SubCell"/>
</dbReference>
<organism evidence="1 2">
    <name type="scientific">Anaerobacillus isosaccharinicus</name>
    <dbReference type="NCBI Taxonomy" id="1532552"/>
    <lineage>
        <taxon>Bacteria</taxon>
        <taxon>Bacillati</taxon>
        <taxon>Bacillota</taxon>
        <taxon>Bacilli</taxon>
        <taxon>Bacillales</taxon>
        <taxon>Bacillaceae</taxon>
        <taxon>Anaerobacillus</taxon>
    </lineage>
</organism>
<dbReference type="UniPathway" id="UPA00148"/>